<proteinExistence type="inferred from homology"/>
<keyword evidence="2 5" id="KW-0689">Ribosomal protein</keyword>
<evidence type="ECO:0000313" key="9">
    <source>
        <dbReference type="Proteomes" id="UP000324595"/>
    </source>
</evidence>
<evidence type="ECO:0000256" key="4">
    <source>
        <dbReference type="ARBA" id="ARBA00035171"/>
    </source>
</evidence>
<dbReference type="PANTHER" id="PTHR15680:SF9">
    <property type="entry name" value="LARGE RIBOSOMAL SUBUNIT PROTEIN BL19M"/>
    <property type="match status" value="1"/>
</dbReference>
<accession>A0A5D3YK04</accession>
<dbReference type="PANTHER" id="PTHR15680">
    <property type="entry name" value="RIBOSOMAL PROTEIN L19"/>
    <property type="match status" value="1"/>
</dbReference>
<dbReference type="Pfam" id="PF01245">
    <property type="entry name" value="Ribosomal_L19"/>
    <property type="match status" value="1"/>
</dbReference>
<dbReference type="NCBIfam" id="TIGR01024">
    <property type="entry name" value="rplS_bact"/>
    <property type="match status" value="1"/>
</dbReference>
<dbReference type="InterPro" id="IPR001857">
    <property type="entry name" value="Ribosomal_bL19"/>
</dbReference>
<dbReference type="PRINTS" id="PR00061">
    <property type="entry name" value="RIBOSOMALL19"/>
</dbReference>
<reference evidence="8 9" key="1">
    <citation type="submission" date="2019-07" db="EMBL/GenBank/DDBJ databases">
        <title>Genomic Encyclopedia of Archaeal and Bacterial Type Strains, Phase II (KMG-II): from individual species to whole genera.</title>
        <authorList>
            <person name="Goeker M."/>
        </authorList>
    </citation>
    <scope>NUCLEOTIDE SEQUENCE [LARGE SCALE GENOMIC DNA]</scope>
    <source>
        <strain evidence="8 9">DSM 21935</strain>
    </source>
</reference>
<keyword evidence="9" id="KW-1185">Reference proteome</keyword>
<comment type="caution">
    <text evidence="8">The sequence shown here is derived from an EMBL/GenBank/DDBJ whole genome shotgun (WGS) entry which is preliminary data.</text>
</comment>
<dbReference type="InterPro" id="IPR008991">
    <property type="entry name" value="Translation_prot_SH3-like_sf"/>
</dbReference>
<gene>
    <name evidence="5" type="primary">rplS</name>
    <name evidence="8" type="ORF">LX73_1551</name>
</gene>
<feature type="region of interest" description="Disordered" evidence="7">
    <location>
        <begin position="125"/>
        <end position="144"/>
    </location>
</feature>
<dbReference type="Proteomes" id="UP000324595">
    <property type="component" value="Unassembled WGS sequence"/>
</dbReference>
<evidence type="ECO:0000256" key="5">
    <source>
        <dbReference type="HAMAP-Rule" id="MF_00402"/>
    </source>
</evidence>
<keyword evidence="3 5" id="KW-0687">Ribonucleoprotein</keyword>
<dbReference type="EMBL" id="VNHY01000002">
    <property type="protein sequence ID" value="TYP93838.1"/>
    <property type="molecule type" value="Genomic_DNA"/>
</dbReference>
<dbReference type="GO" id="GO:0006412">
    <property type="term" value="P:translation"/>
    <property type="evidence" value="ECO:0007669"/>
    <property type="project" value="UniProtKB-UniRule"/>
</dbReference>
<dbReference type="InterPro" id="IPR018257">
    <property type="entry name" value="Ribosomal_bL19_CS"/>
</dbReference>
<protein>
    <recommendedName>
        <fullName evidence="4 5">Large ribosomal subunit protein bL19</fullName>
    </recommendedName>
</protein>
<dbReference type="Gene3D" id="2.30.30.790">
    <property type="match status" value="1"/>
</dbReference>
<dbReference type="AlphaFoldDB" id="A0A5D3YK04"/>
<sequence length="144" mass="16712">MDKLKLAEQTLINDEYPEFQTGDTVNVHYRVREGDKERIQKFEGLVISRSGSGANQTFMVRKISEGNIGVERIFPLHSPFIAKIKLKKQGDIRRSKLYYLRERQGKSARIKEKDQNQDTIREINRQAEKKAEANDQQNSGSEEE</sequence>
<comment type="similarity">
    <text evidence="1 5 6">Belongs to the bacterial ribosomal protein bL19 family.</text>
</comment>
<dbReference type="HAMAP" id="MF_00402">
    <property type="entry name" value="Ribosomal_bL19"/>
    <property type="match status" value="1"/>
</dbReference>
<name>A0A5D3YK04_9BACT</name>
<comment type="function">
    <text evidence="5 6">This protein is located at the 30S-50S ribosomal subunit interface and may play a role in the structure and function of the aminoacyl-tRNA binding site.</text>
</comment>
<dbReference type="GO" id="GO:0003735">
    <property type="term" value="F:structural constituent of ribosome"/>
    <property type="evidence" value="ECO:0007669"/>
    <property type="project" value="InterPro"/>
</dbReference>
<dbReference type="FunFam" id="2.30.30.790:FF:000001">
    <property type="entry name" value="50S ribosomal protein L19"/>
    <property type="match status" value="1"/>
</dbReference>
<dbReference type="SUPFAM" id="SSF50104">
    <property type="entry name" value="Translation proteins SH3-like domain"/>
    <property type="match status" value="1"/>
</dbReference>
<dbReference type="PROSITE" id="PS01015">
    <property type="entry name" value="RIBOSOMAL_L19"/>
    <property type="match status" value="1"/>
</dbReference>
<dbReference type="RefSeq" id="WP_170245622.1">
    <property type="nucleotide sequence ID" value="NZ_VNHY01000002.1"/>
</dbReference>
<dbReference type="GO" id="GO:0022625">
    <property type="term" value="C:cytosolic large ribosomal subunit"/>
    <property type="evidence" value="ECO:0007669"/>
    <property type="project" value="TreeGrafter"/>
</dbReference>
<dbReference type="InterPro" id="IPR038657">
    <property type="entry name" value="Ribosomal_bL19_sf"/>
</dbReference>
<feature type="compositionally biased region" description="Polar residues" evidence="7">
    <location>
        <begin position="134"/>
        <end position="144"/>
    </location>
</feature>
<evidence type="ECO:0000256" key="6">
    <source>
        <dbReference type="RuleBase" id="RU000559"/>
    </source>
</evidence>
<evidence type="ECO:0000256" key="3">
    <source>
        <dbReference type="ARBA" id="ARBA00023274"/>
    </source>
</evidence>
<evidence type="ECO:0000256" key="7">
    <source>
        <dbReference type="SAM" id="MobiDB-lite"/>
    </source>
</evidence>
<evidence type="ECO:0000256" key="1">
    <source>
        <dbReference type="ARBA" id="ARBA00005781"/>
    </source>
</evidence>
<dbReference type="PIRSF" id="PIRSF002191">
    <property type="entry name" value="Ribosomal_L19"/>
    <property type="match status" value="1"/>
</dbReference>
<evidence type="ECO:0000256" key="2">
    <source>
        <dbReference type="ARBA" id="ARBA00022980"/>
    </source>
</evidence>
<organism evidence="8 9">
    <name type="scientific">Fodinibius salinus</name>
    <dbReference type="NCBI Taxonomy" id="860790"/>
    <lineage>
        <taxon>Bacteria</taxon>
        <taxon>Pseudomonadati</taxon>
        <taxon>Balneolota</taxon>
        <taxon>Balneolia</taxon>
        <taxon>Balneolales</taxon>
        <taxon>Balneolaceae</taxon>
        <taxon>Fodinibius</taxon>
    </lineage>
</organism>
<evidence type="ECO:0000313" key="8">
    <source>
        <dbReference type="EMBL" id="TYP93838.1"/>
    </source>
</evidence>